<organism evidence="2 3">
    <name type="scientific">Thalassotalea euphylliae</name>
    <dbReference type="NCBI Taxonomy" id="1655234"/>
    <lineage>
        <taxon>Bacteria</taxon>
        <taxon>Pseudomonadati</taxon>
        <taxon>Pseudomonadota</taxon>
        <taxon>Gammaproteobacteria</taxon>
        <taxon>Alteromonadales</taxon>
        <taxon>Colwelliaceae</taxon>
        <taxon>Thalassotalea</taxon>
    </lineage>
</organism>
<dbReference type="RefSeq" id="WP_116014852.1">
    <property type="nucleotide sequence ID" value="NZ_QUOT01000001.1"/>
</dbReference>
<feature type="domain" description="VOC" evidence="1">
    <location>
        <begin position="8"/>
        <end position="132"/>
    </location>
</feature>
<dbReference type="Pfam" id="PF00903">
    <property type="entry name" value="Glyoxalase"/>
    <property type="match status" value="1"/>
</dbReference>
<dbReference type="PANTHER" id="PTHR36437">
    <property type="entry name" value="GLYOXALASE/BLEOMYCIN RESISTANCE PROTEIN/DIOXYGENASE"/>
    <property type="match status" value="1"/>
</dbReference>
<name>A0A3E0U0Q6_9GAMM</name>
<keyword evidence="3" id="KW-1185">Reference proteome</keyword>
<accession>A0A3E0U0Q6</accession>
<dbReference type="Proteomes" id="UP000256899">
    <property type="component" value="Unassembled WGS sequence"/>
</dbReference>
<dbReference type="EMBL" id="QUOT01000001">
    <property type="protein sequence ID" value="REL30526.1"/>
    <property type="molecule type" value="Genomic_DNA"/>
</dbReference>
<dbReference type="InterPro" id="IPR037523">
    <property type="entry name" value="VOC_core"/>
</dbReference>
<dbReference type="CDD" id="cd07263">
    <property type="entry name" value="VOC_like"/>
    <property type="match status" value="1"/>
</dbReference>
<sequence>MSKPIRQDIATIALVVADYDDAIEFYTQKLSFTLIEDTAMGDGKRWVLVKPQNTTGTHLLLAKAKNDEQLAAVGNQAGGRVMLFLNTNDFWRDYEQMKANGVNFLEQPRKENYATVAVFEDLYGNKWDLLERF</sequence>
<evidence type="ECO:0000259" key="1">
    <source>
        <dbReference type="PROSITE" id="PS51819"/>
    </source>
</evidence>
<dbReference type="InterPro" id="IPR029068">
    <property type="entry name" value="Glyas_Bleomycin-R_OHBP_Dase"/>
</dbReference>
<reference evidence="3" key="1">
    <citation type="submission" date="2018-08" db="EMBL/GenBank/DDBJ databases">
        <title>Thalassotalea euphylliae genome.</title>
        <authorList>
            <person name="Summers S."/>
            <person name="Rice S.A."/>
            <person name="Freckelton M.L."/>
            <person name="Nedved B.T."/>
            <person name="Hadfield M.G."/>
        </authorList>
    </citation>
    <scope>NUCLEOTIDE SEQUENCE [LARGE SCALE GENOMIC DNA]</scope>
    <source>
        <strain evidence="3">H3</strain>
    </source>
</reference>
<evidence type="ECO:0000313" key="2">
    <source>
        <dbReference type="EMBL" id="REL30526.1"/>
    </source>
</evidence>
<dbReference type="AlphaFoldDB" id="A0A3E0U0Q6"/>
<dbReference type="PANTHER" id="PTHR36437:SF2">
    <property type="entry name" value="GLYOXALASE_BLEOMYCIN RESISTANCE PROTEIN_DIOXYGENASE"/>
    <property type="match status" value="1"/>
</dbReference>
<dbReference type="Gene3D" id="3.10.180.10">
    <property type="entry name" value="2,3-Dihydroxybiphenyl 1,2-Dioxygenase, domain 1"/>
    <property type="match status" value="1"/>
</dbReference>
<gene>
    <name evidence="2" type="ORF">DXX94_07285</name>
</gene>
<evidence type="ECO:0000313" key="3">
    <source>
        <dbReference type="Proteomes" id="UP000256899"/>
    </source>
</evidence>
<dbReference type="SUPFAM" id="SSF54593">
    <property type="entry name" value="Glyoxalase/Bleomycin resistance protein/Dihydroxybiphenyl dioxygenase"/>
    <property type="match status" value="1"/>
</dbReference>
<comment type="caution">
    <text evidence="2">The sequence shown here is derived from an EMBL/GenBank/DDBJ whole genome shotgun (WGS) entry which is preliminary data.</text>
</comment>
<protein>
    <submittedName>
        <fullName evidence="2">VOC family protein</fullName>
    </submittedName>
</protein>
<dbReference type="PROSITE" id="PS51819">
    <property type="entry name" value="VOC"/>
    <property type="match status" value="1"/>
</dbReference>
<proteinExistence type="predicted"/>
<dbReference type="InterPro" id="IPR004360">
    <property type="entry name" value="Glyas_Fos-R_dOase_dom"/>
</dbReference>